<name>I0Z2F2_COCSC</name>
<proteinExistence type="predicted"/>
<sequence>MRLFRRRRRWRNGSATNLAAGGHRRVTSLNSFGSLASLTGTELVGLERRAVSYGSRLSSLGSSYGSKAKLVRPASQQKFVILSEIEKGEL</sequence>
<evidence type="ECO:0000313" key="1">
    <source>
        <dbReference type="EMBL" id="EIE24821.1"/>
    </source>
</evidence>
<protein>
    <submittedName>
        <fullName evidence="1">Uncharacterized protein</fullName>
    </submittedName>
</protein>
<dbReference type="AlphaFoldDB" id="I0Z2F2"/>
<organism evidence="1 2">
    <name type="scientific">Coccomyxa subellipsoidea (strain C-169)</name>
    <name type="common">Green microalga</name>
    <dbReference type="NCBI Taxonomy" id="574566"/>
    <lineage>
        <taxon>Eukaryota</taxon>
        <taxon>Viridiplantae</taxon>
        <taxon>Chlorophyta</taxon>
        <taxon>core chlorophytes</taxon>
        <taxon>Trebouxiophyceae</taxon>
        <taxon>Trebouxiophyceae incertae sedis</taxon>
        <taxon>Coccomyxaceae</taxon>
        <taxon>Coccomyxa</taxon>
        <taxon>Coccomyxa subellipsoidea</taxon>
    </lineage>
</organism>
<dbReference type="GeneID" id="17042822"/>
<accession>I0Z2F2</accession>
<gene>
    <name evidence="1" type="ORF">COCSUDRAFT_32835</name>
</gene>
<evidence type="ECO:0000313" key="2">
    <source>
        <dbReference type="Proteomes" id="UP000007264"/>
    </source>
</evidence>
<dbReference type="KEGG" id="csl:COCSUDRAFT_32835"/>
<dbReference type="Proteomes" id="UP000007264">
    <property type="component" value="Unassembled WGS sequence"/>
</dbReference>
<dbReference type="EMBL" id="AGSI01000005">
    <property type="protein sequence ID" value="EIE24821.1"/>
    <property type="molecule type" value="Genomic_DNA"/>
</dbReference>
<dbReference type="RefSeq" id="XP_005649365.1">
    <property type="nucleotide sequence ID" value="XM_005649308.1"/>
</dbReference>
<keyword evidence="2" id="KW-1185">Reference proteome</keyword>
<reference evidence="1 2" key="1">
    <citation type="journal article" date="2012" name="Genome Biol.">
        <title>The genome of the polar eukaryotic microalga coccomyxa subellipsoidea reveals traits of cold adaptation.</title>
        <authorList>
            <person name="Blanc G."/>
            <person name="Agarkova I."/>
            <person name="Grimwood J."/>
            <person name="Kuo A."/>
            <person name="Brueggeman A."/>
            <person name="Dunigan D."/>
            <person name="Gurnon J."/>
            <person name="Ladunga I."/>
            <person name="Lindquist E."/>
            <person name="Lucas S."/>
            <person name="Pangilinan J."/>
            <person name="Proschold T."/>
            <person name="Salamov A."/>
            <person name="Schmutz J."/>
            <person name="Weeks D."/>
            <person name="Yamada T."/>
            <person name="Claverie J.M."/>
            <person name="Grigoriev I."/>
            <person name="Van Etten J."/>
            <person name="Lomsadze A."/>
            <person name="Borodovsky M."/>
        </authorList>
    </citation>
    <scope>NUCLEOTIDE SEQUENCE [LARGE SCALE GENOMIC DNA]</scope>
    <source>
        <strain evidence="1 2">C-169</strain>
    </source>
</reference>
<comment type="caution">
    <text evidence="1">The sequence shown here is derived from an EMBL/GenBank/DDBJ whole genome shotgun (WGS) entry which is preliminary data.</text>
</comment>